<organism evidence="2">
    <name type="scientific">uncultured Lysobacter sp</name>
    <dbReference type="NCBI Taxonomy" id="271060"/>
    <lineage>
        <taxon>Bacteria</taxon>
        <taxon>Pseudomonadati</taxon>
        <taxon>Pseudomonadota</taxon>
        <taxon>Gammaproteobacteria</taxon>
        <taxon>Lysobacterales</taxon>
        <taxon>Lysobacteraceae</taxon>
        <taxon>Lysobacter</taxon>
        <taxon>environmental samples</taxon>
    </lineage>
</organism>
<feature type="region of interest" description="Disordered" evidence="1">
    <location>
        <begin position="381"/>
        <end position="404"/>
    </location>
</feature>
<protein>
    <submittedName>
        <fullName evidence="2">MFS-type efflux pump ArsJ specific for 1-arseno-3-phosphoglycerate</fullName>
    </submittedName>
</protein>
<feature type="region of interest" description="Disordered" evidence="1">
    <location>
        <begin position="107"/>
        <end position="159"/>
    </location>
</feature>
<feature type="non-terminal residue" evidence="2">
    <location>
        <position position="404"/>
    </location>
</feature>
<sequence length="404" mass="41061">ACAPVAAGAAVPGRHRQLLGVHAHRWRAAHARGAAFPRAGLQPVAGGDAVRVLRGVRRCHQSVRWLAGCAHRFEPHDEPGPGAAGRCAVDAGGALYVAHDHVGDGRAGAVGHCERPQQDEREEQHQAARAGRCPGHAVPLGGRAHGLEERTQGRGVFPRRRAADVAGLSHGDRADGGLLAAGVAGKPDAAPAGSGHCEAQAEIPRAAVEKPCDQRAVGGAAVPVRCARCLVRGCAAGVSGAVAGLGFLAGRRLSCGVGDRLRRGAVAGAVDYPTCARVGARWPRGVRMGTRADGSAGADGARARARVRCAVGAGGWAGAVRRAVCDQLRAAQLPHRQLRGRGRRFAGRGLLLHGERAGPAARHGAVGLGVPARGHRRVPGSLGCTAGGRGGGVGRTSAPSHGRL</sequence>
<dbReference type="AlphaFoldDB" id="A0A6J4MC92"/>
<dbReference type="EMBL" id="CADCUA010000696">
    <property type="protein sequence ID" value="CAA9353888.1"/>
    <property type="molecule type" value="Genomic_DNA"/>
</dbReference>
<reference evidence="2" key="1">
    <citation type="submission" date="2020-02" db="EMBL/GenBank/DDBJ databases">
        <authorList>
            <person name="Meier V. D."/>
        </authorList>
    </citation>
    <scope>NUCLEOTIDE SEQUENCE</scope>
    <source>
        <strain evidence="2">AVDCRST_MAG71</strain>
    </source>
</reference>
<proteinExistence type="predicted"/>
<feature type="compositionally biased region" description="Basic and acidic residues" evidence="1">
    <location>
        <begin position="112"/>
        <end position="126"/>
    </location>
</feature>
<evidence type="ECO:0000313" key="2">
    <source>
        <dbReference type="EMBL" id="CAA9353888.1"/>
    </source>
</evidence>
<gene>
    <name evidence="2" type="ORF">AVDCRST_MAG71-2916</name>
</gene>
<feature type="non-terminal residue" evidence="2">
    <location>
        <position position="1"/>
    </location>
</feature>
<feature type="compositionally biased region" description="Gly residues" evidence="1">
    <location>
        <begin position="385"/>
        <end position="394"/>
    </location>
</feature>
<name>A0A6J4MC92_9GAMM</name>
<accession>A0A6J4MC92</accession>
<evidence type="ECO:0000256" key="1">
    <source>
        <dbReference type="SAM" id="MobiDB-lite"/>
    </source>
</evidence>